<gene>
    <name evidence="1" type="ORF">ENT87_00050</name>
    <name evidence="2" type="ORF">ENU30_00940</name>
</gene>
<proteinExistence type="predicted"/>
<organism evidence="2">
    <name type="scientific">Ignisphaera aggregans</name>
    <dbReference type="NCBI Taxonomy" id="334771"/>
    <lineage>
        <taxon>Archaea</taxon>
        <taxon>Thermoproteota</taxon>
        <taxon>Thermoprotei</taxon>
        <taxon>Desulfurococcales</taxon>
        <taxon>Desulfurococcaceae</taxon>
        <taxon>Ignisphaera</taxon>
    </lineage>
</organism>
<sequence>MIVSASSRVGKEVSSSVKMVCKASGVACYEASDDGEYLLTLAWLDTIQYIYDVDGCIDDLGCVEALLKLFGDVLGIAVREDYVFEIDLEKLQSLHLIDCV</sequence>
<accession>A0A7J3JN68</accession>
<reference evidence="2" key="1">
    <citation type="journal article" date="2020" name="mSystems">
        <title>Genome- and Community-Level Interaction Insights into Carbon Utilization and Element Cycling Functions of Hydrothermarchaeota in Hydrothermal Sediment.</title>
        <authorList>
            <person name="Zhou Z."/>
            <person name="Liu Y."/>
            <person name="Xu W."/>
            <person name="Pan J."/>
            <person name="Luo Z.H."/>
            <person name="Li M."/>
        </authorList>
    </citation>
    <scope>NUCLEOTIDE SEQUENCE [LARGE SCALE GENOMIC DNA]</scope>
    <source>
        <strain evidence="1">SpSt-618</strain>
        <strain evidence="2">SpSt-657</strain>
    </source>
</reference>
<dbReference type="EMBL" id="DTAI01000004">
    <property type="protein sequence ID" value="HGN35937.1"/>
    <property type="molecule type" value="Genomic_DNA"/>
</dbReference>
<evidence type="ECO:0000313" key="1">
    <source>
        <dbReference type="EMBL" id="HGN35937.1"/>
    </source>
</evidence>
<name>A0A7J3JN68_9CREN</name>
<comment type="caution">
    <text evidence="2">The sequence shown here is derived from an EMBL/GenBank/DDBJ whole genome shotgun (WGS) entry which is preliminary data.</text>
</comment>
<evidence type="ECO:0000313" key="2">
    <source>
        <dbReference type="EMBL" id="HGQ17536.1"/>
    </source>
</evidence>
<protein>
    <submittedName>
        <fullName evidence="2">Uncharacterized protein</fullName>
    </submittedName>
</protein>
<dbReference type="AlphaFoldDB" id="A0A7J3JN68"/>
<dbReference type="EMBL" id="DTBZ01000027">
    <property type="protein sequence ID" value="HGQ17536.1"/>
    <property type="molecule type" value="Genomic_DNA"/>
</dbReference>